<keyword evidence="4 6" id="KW-0697">Rotamase</keyword>
<dbReference type="OrthoDB" id="25996at2"/>
<sequence length="321" mass="33036">MVRTPTSRRMVPIASLVVLALSVAGCGGDDKKDGPAATGDPVSNGCGYKSGAASDAVEVKGDFGKEVTATFSRPLKASSLQRSVVTKGDGATPPKNAVLNVSLSMFSGKDGKSVVAGTQKFTVGDAEISKSLQASFECVPIGSRVVTAVQAKDIFGDAGNPQADLAGSDTVVIVTDVVEKYTPPKPTEWTDAPDVTFDGRKSPVVTLPGGEPPADLQVQVIKKGTGAKVAAGDTVTLNYKGMNWETGKVFDESYGKGKVPISFPANQFVPGFTAAIVGQRAGARLIVSIPPKLGYGETGDNPLAGQTMVFVIEIQATKTVG</sequence>
<protein>
    <recommendedName>
        <fullName evidence="3 6">peptidylprolyl isomerase</fullName>
        <ecNumber evidence="3 6">5.2.1.8</ecNumber>
    </recommendedName>
</protein>
<dbReference type="SUPFAM" id="SSF54534">
    <property type="entry name" value="FKBP-like"/>
    <property type="match status" value="2"/>
</dbReference>
<evidence type="ECO:0000256" key="7">
    <source>
        <dbReference type="SAM" id="SignalP"/>
    </source>
</evidence>
<dbReference type="GO" id="GO:0003755">
    <property type="term" value="F:peptidyl-prolyl cis-trans isomerase activity"/>
    <property type="evidence" value="ECO:0007669"/>
    <property type="project" value="UniProtKB-KW"/>
</dbReference>
<dbReference type="AlphaFoldDB" id="A0A3N0CAK7"/>
<comment type="similarity">
    <text evidence="2">Belongs to the FKBP-type PPIase family.</text>
</comment>
<dbReference type="Gene3D" id="3.10.50.40">
    <property type="match status" value="1"/>
</dbReference>
<dbReference type="EC" id="5.2.1.8" evidence="3 6"/>
<feature type="chain" id="PRO_5039057071" description="peptidylprolyl isomerase" evidence="7">
    <location>
        <begin position="21"/>
        <end position="321"/>
    </location>
</feature>
<evidence type="ECO:0000259" key="8">
    <source>
        <dbReference type="PROSITE" id="PS50059"/>
    </source>
</evidence>
<dbReference type="RefSeq" id="WP_123229247.1">
    <property type="nucleotide sequence ID" value="NZ_RJSE01000009.1"/>
</dbReference>
<feature type="domain" description="PPIase FKBP-type" evidence="8">
    <location>
        <begin position="232"/>
        <end position="318"/>
    </location>
</feature>
<dbReference type="InterPro" id="IPR001179">
    <property type="entry name" value="PPIase_FKBP_dom"/>
</dbReference>
<dbReference type="EMBL" id="RJSE01000009">
    <property type="protein sequence ID" value="RNL60495.1"/>
    <property type="molecule type" value="Genomic_DNA"/>
</dbReference>
<comment type="catalytic activity">
    <reaction evidence="1 6">
        <text>[protein]-peptidylproline (omega=180) = [protein]-peptidylproline (omega=0)</text>
        <dbReference type="Rhea" id="RHEA:16237"/>
        <dbReference type="Rhea" id="RHEA-COMP:10747"/>
        <dbReference type="Rhea" id="RHEA-COMP:10748"/>
        <dbReference type="ChEBI" id="CHEBI:83833"/>
        <dbReference type="ChEBI" id="CHEBI:83834"/>
        <dbReference type="EC" id="5.2.1.8"/>
    </reaction>
</comment>
<evidence type="ECO:0000256" key="3">
    <source>
        <dbReference type="ARBA" id="ARBA00013194"/>
    </source>
</evidence>
<evidence type="ECO:0000313" key="10">
    <source>
        <dbReference type="Proteomes" id="UP000267128"/>
    </source>
</evidence>
<name>A0A3N0CAK7_9ACTN</name>
<keyword evidence="10" id="KW-1185">Reference proteome</keyword>
<accession>A0A3N0CAK7</accession>
<dbReference type="PANTHER" id="PTHR43811:SF19">
    <property type="entry name" value="39 KDA FK506-BINDING NUCLEAR PROTEIN"/>
    <property type="match status" value="1"/>
</dbReference>
<evidence type="ECO:0000256" key="1">
    <source>
        <dbReference type="ARBA" id="ARBA00000971"/>
    </source>
</evidence>
<dbReference type="PROSITE" id="PS51257">
    <property type="entry name" value="PROKAR_LIPOPROTEIN"/>
    <property type="match status" value="1"/>
</dbReference>
<gene>
    <name evidence="9" type="ORF">EFK50_19420</name>
</gene>
<comment type="caution">
    <text evidence="9">The sequence shown here is derived from an EMBL/GenBank/DDBJ whole genome shotgun (WGS) entry which is preliminary data.</text>
</comment>
<dbReference type="Proteomes" id="UP000267128">
    <property type="component" value="Unassembled WGS sequence"/>
</dbReference>
<feature type="signal peptide" evidence="7">
    <location>
        <begin position="1"/>
        <end position="20"/>
    </location>
</feature>
<evidence type="ECO:0000313" key="9">
    <source>
        <dbReference type="EMBL" id="RNL60495.1"/>
    </source>
</evidence>
<reference evidence="9 10" key="1">
    <citation type="submission" date="2018-11" db="EMBL/GenBank/DDBJ databases">
        <authorList>
            <person name="Li F."/>
        </authorList>
    </citation>
    <scope>NUCLEOTIDE SEQUENCE [LARGE SCALE GENOMIC DNA]</scope>
    <source>
        <strain evidence="9 10">Gsoil 097</strain>
    </source>
</reference>
<evidence type="ECO:0000256" key="2">
    <source>
        <dbReference type="ARBA" id="ARBA00006577"/>
    </source>
</evidence>
<evidence type="ECO:0000256" key="4">
    <source>
        <dbReference type="ARBA" id="ARBA00023110"/>
    </source>
</evidence>
<evidence type="ECO:0000256" key="5">
    <source>
        <dbReference type="ARBA" id="ARBA00023235"/>
    </source>
</evidence>
<evidence type="ECO:0000256" key="6">
    <source>
        <dbReference type="PROSITE-ProRule" id="PRU00277"/>
    </source>
</evidence>
<proteinExistence type="inferred from homology"/>
<keyword evidence="7" id="KW-0732">Signal</keyword>
<keyword evidence="5 6" id="KW-0413">Isomerase</keyword>
<organism evidence="9 10">
    <name type="scientific">Nocardioides marmoriginsengisoli</name>
    <dbReference type="NCBI Taxonomy" id="661483"/>
    <lineage>
        <taxon>Bacteria</taxon>
        <taxon>Bacillati</taxon>
        <taxon>Actinomycetota</taxon>
        <taxon>Actinomycetes</taxon>
        <taxon>Propionibacteriales</taxon>
        <taxon>Nocardioidaceae</taxon>
        <taxon>Nocardioides</taxon>
    </lineage>
</organism>
<dbReference type="PROSITE" id="PS50059">
    <property type="entry name" value="FKBP_PPIASE"/>
    <property type="match status" value="1"/>
</dbReference>
<dbReference type="Pfam" id="PF00254">
    <property type="entry name" value="FKBP_C"/>
    <property type="match status" value="1"/>
</dbReference>
<dbReference type="InterPro" id="IPR046357">
    <property type="entry name" value="PPIase_dom_sf"/>
</dbReference>
<dbReference type="PANTHER" id="PTHR43811">
    <property type="entry name" value="FKBP-TYPE PEPTIDYL-PROLYL CIS-TRANS ISOMERASE FKPA"/>
    <property type="match status" value="1"/>
</dbReference>